<proteinExistence type="predicted"/>
<accession>A0A127M5Y4</accession>
<dbReference type="Proteomes" id="UP000074119">
    <property type="component" value="Chromosome"/>
</dbReference>
<protein>
    <submittedName>
        <fullName evidence="1">Uncharacterized protein</fullName>
    </submittedName>
</protein>
<dbReference type="STRING" id="1470434.AZF00_10060"/>
<dbReference type="AlphaFoldDB" id="A0A127M5Y4"/>
<dbReference type="KEGG" id="zal:AZF00_10060"/>
<reference evidence="1 2" key="1">
    <citation type="submission" date="2015-12" db="EMBL/GenBank/DDBJ databases">
        <authorList>
            <person name="Shamseldin A."/>
            <person name="Moawad H."/>
            <person name="Abd El-Rahim W.M."/>
            <person name="Sadowsky M.J."/>
        </authorList>
    </citation>
    <scope>NUCLEOTIDE SEQUENCE [LARGE SCALE GENOMIC DNA]</scope>
    <source>
        <strain evidence="1 2">SM2</strain>
    </source>
</reference>
<sequence length="84" mass="9742">MFFESEAASSTAKYPSKYFKAVFCNEVFTKSYSFLSRKNRYLATLLMSWEMMGFAVRSRRVHLKMSKVSHSELLSTFFTNGVAK</sequence>
<organism evidence="1 2">
    <name type="scientific">Zhongshania aliphaticivorans</name>
    <dbReference type="NCBI Taxonomy" id="1470434"/>
    <lineage>
        <taxon>Bacteria</taxon>
        <taxon>Pseudomonadati</taxon>
        <taxon>Pseudomonadota</taxon>
        <taxon>Gammaproteobacteria</taxon>
        <taxon>Cellvibrionales</taxon>
        <taxon>Spongiibacteraceae</taxon>
        <taxon>Zhongshania</taxon>
    </lineage>
</organism>
<gene>
    <name evidence="1" type="ORF">AZF00_10060</name>
</gene>
<dbReference type="EMBL" id="CP014544">
    <property type="protein sequence ID" value="AMO68621.1"/>
    <property type="molecule type" value="Genomic_DNA"/>
</dbReference>
<name>A0A127M5Y4_9GAMM</name>
<evidence type="ECO:0000313" key="2">
    <source>
        <dbReference type="Proteomes" id="UP000074119"/>
    </source>
</evidence>
<evidence type="ECO:0000313" key="1">
    <source>
        <dbReference type="EMBL" id="AMO68621.1"/>
    </source>
</evidence>